<evidence type="ECO:0000256" key="3">
    <source>
        <dbReference type="ARBA" id="ARBA00022960"/>
    </source>
</evidence>
<feature type="transmembrane region" description="Helical" evidence="6">
    <location>
        <begin position="392"/>
        <end position="413"/>
    </location>
</feature>
<reference evidence="7" key="1">
    <citation type="submission" date="2020-05" db="EMBL/GenBank/DDBJ databases">
        <authorList>
            <person name="Chiriac C."/>
            <person name="Salcher M."/>
            <person name="Ghai R."/>
            <person name="Kavagutti S V."/>
        </authorList>
    </citation>
    <scope>NUCLEOTIDE SEQUENCE</scope>
</reference>
<keyword evidence="3" id="KW-0133">Cell shape</keyword>
<dbReference type="EMBL" id="CAEZVN010000058">
    <property type="protein sequence ID" value="CAB4633873.1"/>
    <property type="molecule type" value="Genomic_DNA"/>
</dbReference>
<evidence type="ECO:0000313" key="7">
    <source>
        <dbReference type="EMBL" id="CAB4633873.1"/>
    </source>
</evidence>
<evidence type="ECO:0000256" key="6">
    <source>
        <dbReference type="SAM" id="Phobius"/>
    </source>
</evidence>
<evidence type="ECO:0000256" key="2">
    <source>
        <dbReference type="ARBA" id="ARBA00022692"/>
    </source>
</evidence>
<dbReference type="PANTHER" id="PTHR30474">
    <property type="entry name" value="CELL CYCLE PROTEIN"/>
    <property type="match status" value="1"/>
</dbReference>
<dbReference type="GO" id="GO:0051301">
    <property type="term" value="P:cell division"/>
    <property type="evidence" value="ECO:0007669"/>
    <property type="project" value="InterPro"/>
</dbReference>
<keyword evidence="5 6" id="KW-0472">Membrane</keyword>
<proteinExistence type="predicted"/>
<feature type="transmembrane region" description="Helical" evidence="6">
    <location>
        <begin position="27"/>
        <end position="44"/>
    </location>
</feature>
<evidence type="ECO:0000256" key="5">
    <source>
        <dbReference type="ARBA" id="ARBA00023136"/>
    </source>
</evidence>
<feature type="transmembrane region" description="Helical" evidence="6">
    <location>
        <begin position="248"/>
        <end position="265"/>
    </location>
</feature>
<dbReference type="AlphaFoldDB" id="A0A6J6JBR5"/>
<accession>A0A6J6JBR5</accession>
<sequence length="461" mass="49673">MSFTNLTDAIQLPRIIRVIPRNRNIEAWLLAFAIGLFAFELAQIQLSVLEILRGDFWLYFLPFAAASIAIHFVLRIRASEADSLILPIGVVLNGLGIAEIYRLDLHTVAVNGTELFAGKQIIWTCLAIAVAAVVVIFVPSNLFLRRYVYVSMFIGVALLLSPMLPFIGRTINGARLWIGIGPLTFQPGELAKIALTVFFAGYLVTRRDSLAIVGRKVLGVRLPRARELGPIISIWVASLMVLVLQRDLGTSLLYFGLFIVMIYVATGRAIYVVVGLSMAISGALVASRVADYVANRFNAWLNPFDQANYDAIGGSYQLVQGIFGLSHGNLLGAGLGGGLPHLVPLAESDFIIASLGEELGLIGMFAILGLYLLLVSRGVRIAFNHNDDFSKLLAVGLSFVIALQLFIVIGGVTRVVPLTGLTTPLLAAGGSSLIANWIIIGVLLRISDSMGSGPRNFGAVN</sequence>
<feature type="transmembrane region" description="Helical" evidence="6">
    <location>
        <begin position="56"/>
        <end position="74"/>
    </location>
</feature>
<feature type="transmembrane region" description="Helical" evidence="6">
    <location>
        <begin position="147"/>
        <end position="167"/>
    </location>
</feature>
<keyword evidence="2 6" id="KW-0812">Transmembrane</keyword>
<feature type="transmembrane region" description="Helical" evidence="6">
    <location>
        <begin position="359"/>
        <end position="380"/>
    </location>
</feature>
<evidence type="ECO:0000256" key="4">
    <source>
        <dbReference type="ARBA" id="ARBA00022989"/>
    </source>
</evidence>
<dbReference type="GO" id="GO:0015648">
    <property type="term" value="F:lipid-linked peptidoglycan transporter activity"/>
    <property type="evidence" value="ECO:0007669"/>
    <property type="project" value="TreeGrafter"/>
</dbReference>
<dbReference type="InterPro" id="IPR001182">
    <property type="entry name" value="FtsW/RodA"/>
</dbReference>
<feature type="transmembrane region" description="Helical" evidence="6">
    <location>
        <begin position="81"/>
        <end position="101"/>
    </location>
</feature>
<feature type="transmembrane region" description="Helical" evidence="6">
    <location>
        <begin position="121"/>
        <end position="140"/>
    </location>
</feature>
<feature type="transmembrane region" description="Helical" evidence="6">
    <location>
        <begin position="225"/>
        <end position="242"/>
    </location>
</feature>
<dbReference type="PANTHER" id="PTHR30474:SF3">
    <property type="entry name" value="PEPTIDOGLYCAN GLYCOSYLTRANSFERASE RODA"/>
    <property type="match status" value="1"/>
</dbReference>
<dbReference type="GO" id="GO:0032153">
    <property type="term" value="C:cell division site"/>
    <property type="evidence" value="ECO:0007669"/>
    <property type="project" value="TreeGrafter"/>
</dbReference>
<dbReference type="GO" id="GO:0005886">
    <property type="term" value="C:plasma membrane"/>
    <property type="evidence" value="ECO:0007669"/>
    <property type="project" value="TreeGrafter"/>
</dbReference>
<keyword evidence="4 6" id="KW-1133">Transmembrane helix</keyword>
<comment type="subcellular location">
    <subcellularLocation>
        <location evidence="1">Membrane</location>
        <topology evidence="1">Multi-pass membrane protein</topology>
    </subcellularLocation>
</comment>
<feature type="transmembrane region" description="Helical" evidence="6">
    <location>
        <begin position="187"/>
        <end position="204"/>
    </location>
</feature>
<name>A0A6J6JBR5_9ZZZZ</name>
<dbReference type="Pfam" id="PF01098">
    <property type="entry name" value="FTSW_RODA_SPOVE"/>
    <property type="match status" value="1"/>
</dbReference>
<evidence type="ECO:0000256" key="1">
    <source>
        <dbReference type="ARBA" id="ARBA00004141"/>
    </source>
</evidence>
<organism evidence="7">
    <name type="scientific">freshwater metagenome</name>
    <dbReference type="NCBI Taxonomy" id="449393"/>
    <lineage>
        <taxon>unclassified sequences</taxon>
        <taxon>metagenomes</taxon>
        <taxon>ecological metagenomes</taxon>
    </lineage>
</organism>
<protein>
    <submittedName>
        <fullName evidence="7">Unannotated protein</fullName>
    </submittedName>
</protein>
<dbReference type="GO" id="GO:0008360">
    <property type="term" value="P:regulation of cell shape"/>
    <property type="evidence" value="ECO:0007669"/>
    <property type="project" value="UniProtKB-KW"/>
</dbReference>
<gene>
    <name evidence="7" type="ORF">UFOPK2001_00707</name>
</gene>
<feature type="transmembrane region" description="Helical" evidence="6">
    <location>
        <begin position="425"/>
        <end position="446"/>
    </location>
</feature>